<evidence type="ECO:0000313" key="1">
    <source>
        <dbReference type="EMBL" id="KAF3341683.1"/>
    </source>
</evidence>
<sequence>MLLRPDSLEIIKGSGRSDKRCSDAAKKSVAAVERHRHCRRASPSLPSRVTVAAVAAVAADRTMANDEQSEADMICRMETFTKSFSLKIIGYSLIKKVKPNGMMVGTFDLGGHTWAITFFPYVGYHSEWLALQVSLLTETKTVITLEVEYSLFDHVIGAYSAVKSEGNFLKQGDTIIQVSLLVWEFGNAF</sequence>
<keyword evidence="2" id="KW-1185">Reference proteome</keyword>
<name>A0A833VZC0_9POAL</name>
<dbReference type="EMBL" id="SWLB01000001">
    <property type="protein sequence ID" value="KAF3341683.1"/>
    <property type="molecule type" value="Genomic_DNA"/>
</dbReference>
<dbReference type="SUPFAM" id="SSF49599">
    <property type="entry name" value="TRAF domain-like"/>
    <property type="match status" value="1"/>
</dbReference>
<accession>A0A833VZC0</accession>
<evidence type="ECO:0000313" key="2">
    <source>
        <dbReference type="Proteomes" id="UP000623129"/>
    </source>
</evidence>
<gene>
    <name evidence="1" type="ORF">FCM35_KLT00321</name>
</gene>
<reference evidence="1" key="1">
    <citation type="submission" date="2020-01" db="EMBL/GenBank/DDBJ databases">
        <title>Genome sequence of Kobresia littledalei, the first chromosome-level genome in the family Cyperaceae.</title>
        <authorList>
            <person name="Qu G."/>
        </authorList>
    </citation>
    <scope>NUCLEOTIDE SEQUENCE</scope>
    <source>
        <strain evidence="1">C.B.Clarke</strain>
        <tissue evidence="1">Leaf</tissue>
    </source>
</reference>
<proteinExistence type="predicted"/>
<dbReference type="Proteomes" id="UP000623129">
    <property type="component" value="Unassembled WGS sequence"/>
</dbReference>
<dbReference type="AlphaFoldDB" id="A0A833VZC0"/>
<organism evidence="1 2">
    <name type="scientific">Carex littledalei</name>
    <dbReference type="NCBI Taxonomy" id="544730"/>
    <lineage>
        <taxon>Eukaryota</taxon>
        <taxon>Viridiplantae</taxon>
        <taxon>Streptophyta</taxon>
        <taxon>Embryophyta</taxon>
        <taxon>Tracheophyta</taxon>
        <taxon>Spermatophyta</taxon>
        <taxon>Magnoliopsida</taxon>
        <taxon>Liliopsida</taxon>
        <taxon>Poales</taxon>
        <taxon>Cyperaceae</taxon>
        <taxon>Cyperoideae</taxon>
        <taxon>Cariceae</taxon>
        <taxon>Carex</taxon>
        <taxon>Carex subgen. Euthyceras</taxon>
    </lineage>
</organism>
<dbReference type="OrthoDB" id="10588122at2759"/>
<comment type="caution">
    <text evidence="1">The sequence shown here is derived from an EMBL/GenBank/DDBJ whole genome shotgun (WGS) entry which is preliminary data.</text>
</comment>
<evidence type="ECO:0008006" key="3">
    <source>
        <dbReference type="Google" id="ProtNLM"/>
    </source>
</evidence>
<protein>
    <recommendedName>
        <fullName evidence="3">MATH domain-containing protein</fullName>
    </recommendedName>
</protein>